<reference evidence="6 7" key="1">
    <citation type="submission" date="2022-01" db="EMBL/GenBank/DDBJ databases">
        <title>A high-quality chromosome-level genome assembly of rohu carp, Labeo rohita.</title>
        <authorList>
            <person name="Arick M.A. II"/>
            <person name="Hsu C.-Y."/>
            <person name="Magbanua Z."/>
            <person name="Pechanova O."/>
            <person name="Grover C."/>
            <person name="Miller E."/>
            <person name="Thrash A."/>
            <person name="Ezzel L."/>
            <person name="Alam S."/>
            <person name="Benzie J."/>
            <person name="Hamilton M."/>
            <person name="Karsi A."/>
            <person name="Lawrence M.L."/>
            <person name="Peterson D.G."/>
        </authorList>
    </citation>
    <scope>NUCLEOTIDE SEQUENCE [LARGE SCALE GENOMIC DNA]</scope>
    <source>
        <strain evidence="7">BAU-BD-2019</strain>
        <tissue evidence="6">Blood</tissue>
    </source>
</reference>
<dbReference type="PANTHER" id="PTHR24200:SF7">
    <property type="entry name" value="MICROTUBULE-ASSOCIATED TUMOR SUPPRESSOR 1"/>
    <property type="match status" value="1"/>
</dbReference>
<keyword evidence="7" id="KW-1185">Reference proteome</keyword>
<dbReference type="InterPro" id="IPR051293">
    <property type="entry name" value="MTUS1/CCDC69"/>
</dbReference>
<sequence length="712" mass="76094">MIASPSTCLMELPTNKSELPSPALPKRPSQESQHGMRLALLSSEQSNNAFTSESPLSSSSTLLLYDRGETSPDSMRSLSSLSSARTDSPLDVDMPEVEMGKATASSDDSGIQSPDCRPDYSEDNDNSVSVYLDANEDCWSDNDNNNVTLVVTQKVGQTDGDDTSLCSSESTDDDTKEDEEEDSFLSLASVELIMKSQVGVSDLEVSTSSEEVTSNSILPPAEVSNMAVVNERRREVAQEKEEVELSSAIQETDVMDETENAFITDTKNTTSHSFIPKEDNQPKSTGKKPNDPEGRVFSKPPTRAALTKATKPEIKRFPRPDLRNVKAKIISRAASAPRSANPATTTAHVNVNQSASGSVKVHASRKVENKAVGKRSRSSSNHMRGNETKVLVSGGQEKDVNTLSFLMQGEETMKSEYPLSTDFKDEEEPQLEKETGEENSKSTSKLASLISPPSFPLLLPLLLASLSLSVPLHIFCLFCGMANTMVTLRRPELGSLAWDAVANQQLFLQTVSSKLGPSLGTNSTSTSGPSETRLKPSNREARPTGSLGPPGGRAVQPAGIPRMRSTVPCSPTSVSSTSCKGPQKATSSKLPVKGLPTSPSSSSLGSTISESNNIAVNKVPAEGIKSEEKSIKQSLATQNQGKSLVSKPVSGHRSRASSTPSKSATGLKAPAVTSHVTAKTNQNVLQRTGSARLTRSSSAAAKREGVRERRYS</sequence>
<dbReference type="PANTHER" id="PTHR24200">
    <property type="entry name" value="TOUCAN, ISOFORM A"/>
    <property type="match status" value="1"/>
</dbReference>
<evidence type="ECO:0000256" key="3">
    <source>
        <dbReference type="ARBA" id="ARBA00023054"/>
    </source>
</evidence>
<feature type="compositionally biased region" description="Acidic residues" evidence="5">
    <location>
        <begin position="170"/>
        <end position="182"/>
    </location>
</feature>
<name>A0ABQ8N0P0_LABRO</name>
<accession>A0ABQ8N0P0</accession>
<evidence type="ECO:0000256" key="4">
    <source>
        <dbReference type="ARBA" id="ARBA00023242"/>
    </source>
</evidence>
<feature type="compositionally biased region" description="Low complexity" evidence="5">
    <location>
        <begin position="594"/>
        <end position="608"/>
    </location>
</feature>
<keyword evidence="3" id="KW-0175">Coiled coil</keyword>
<feature type="compositionally biased region" description="Basic and acidic residues" evidence="5">
    <location>
        <begin position="310"/>
        <end position="319"/>
    </location>
</feature>
<feature type="region of interest" description="Disordered" evidence="5">
    <location>
        <begin position="416"/>
        <end position="445"/>
    </location>
</feature>
<feature type="region of interest" description="Disordered" evidence="5">
    <location>
        <begin position="154"/>
        <end position="182"/>
    </location>
</feature>
<feature type="region of interest" description="Disordered" evidence="5">
    <location>
        <begin position="628"/>
        <end position="712"/>
    </location>
</feature>
<gene>
    <name evidence="6" type="ORF">H4Q32_005431</name>
</gene>
<feature type="compositionally biased region" description="Polar residues" evidence="5">
    <location>
        <begin position="632"/>
        <end position="643"/>
    </location>
</feature>
<feature type="compositionally biased region" description="Basic and acidic residues" evidence="5">
    <location>
        <begin position="532"/>
        <end position="542"/>
    </location>
</feature>
<comment type="caution">
    <text evidence="6">The sequence shown here is derived from an EMBL/GenBank/DDBJ whole genome shotgun (WGS) entry which is preliminary data.</text>
</comment>
<feature type="region of interest" description="Disordered" evidence="5">
    <location>
        <begin position="355"/>
        <end position="387"/>
    </location>
</feature>
<comment type="similarity">
    <text evidence="2">Belongs to the MTUS1 family.</text>
</comment>
<feature type="compositionally biased region" description="Low complexity" evidence="5">
    <location>
        <begin position="565"/>
        <end position="579"/>
    </location>
</feature>
<feature type="compositionally biased region" description="Polar residues" evidence="5">
    <location>
        <begin position="264"/>
        <end position="273"/>
    </location>
</feature>
<dbReference type="EMBL" id="JACTAM010000001">
    <property type="protein sequence ID" value="KAI2668663.1"/>
    <property type="molecule type" value="Genomic_DNA"/>
</dbReference>
<evidence type="ECO:0000256" key="5">
    <source>
        <dbReference type="SAM" id="MobiDB-lite"/>
    </source>
</evidence>
<feature type="compositionally biased region" description="Low complexity" evidence="5">
    <location>
        <begin position="52"/>
        <end position="64"/>
    </location>
</feature>
<feature type="region of interest" description="Disordered" evidence="5">
    <location>
        <begin position="264"/>
        <end position="319"/>
    </location>
</feature>
<dbReference type="Proteomes" id="UP000830375">
    <property type="component" value="Unassembled WGS sequence"/>
</dbReference>
<feature type="region of interest" description="Disordered" evidence="5">
    <location>
        <begin position="514"/>
        <end position="608"/>
    </location>
</feature>
<organism evidence="6 7">
    <name type="scientific">Labeo rohita</name>
    <name type="common">Indian major carp</name>
    <name type="synonym">Cyprinus rohita</name>
    <dbReference type="NCBI Taxonomy" id="84645"/>
    <lineage>
        <taxon>Eukaryota</taxon>
        <taxon>Metazoa</taxon>
        <taxon>Chordata</taxon>
        <taxon>Craniata</taxon>
        <taxon>Vertebrata</taxon>
        <taxon>Euteleostomi</taxon>
        <taxon>Actinopterygii</taxon>
        <taxon>Neopterygii</taxon>
        <taxon>Teleostei</taxon>
        <taxon>Ostariophysi</taxon>
        <taxon>Cypriniformes</taxon>
        <taxon>Cyprinidae</taxon>
        <taxon>Labeoninae</taxon>
        <taxon>Labeonini</taxon>
        <taxon>Labeo</taxon>
    </lineage>
</organism>
<feature type="compositionally biased region" description="Low complexity" evidence="5">
    <location>
        <begin position="687"/>
        <end position="700"/>
    </location>
</feature>
<feature type="region of interest" description="Disordered" evidence="5">
    <location>
        <begin position="1"/>
        <end position="125"/>
    </location>
</feature>
<keyword evidence="4" id="KW-0539">Nucleus</keyword>
<comment type="subcellular location">
    <subcellularLocation>
        <location evidence="1">Nucleus</location>
    </subcellularLocation>
</comment>
<evidence type="ECO:0000256" key="1">
    <source>
        <dbReference type="ARBA" id="ARBA00004123"/>
    </source>
</evidence>
<proteinExistence type="inferred from homology"/>
<feature type="compositionally biased region" description="Basic and acidic residues" evidence="5">
    <location>
        <begin position="430"/>
        <end position="440"/>
    </location>
</feature>
<evidence type="ECO:0000313" key="6">
    <source>
        <dbReference type="EMBL" id="KAI2668663.1"/>
    </source>
</evidence>
<feature type="compositionally biased region" description="Polar residues" evidence="5">
    <location>
        <begin position="103"/>
        <end position="112"/>
    </location>
</feature>
<feature type="compositionally biased region" description="Polar residues" evidence="5">
    <location>
        <begin position="42"/>
        <end position="51"/>
    </location>
</feature>
<feature type="compositionally biased region" description="Basic and acidic residues" evidence="5">
    <location>
        <begin position="701"/>
        <end position="712"/>
    </location>
</feature>
<evidence type="ECO:0000256" key="2">
    <source>
        <dbReference type="ARBA" id="ARBA00007585"/>
    </source>
</evidence>
<feature type="compositionally biased region" description="Polar residues" evidence="5">
    <location>
        <begin position="514"/>
        <end position="530"/>
    </location>
</feature>
<evidence type="ECO:0000313" key="7">
    <source>
        <dbReference type="Proteomes" id="UP000830375"/>
    </source>
</evidence>
<protein>
    <submittedName>
        <fullName evidence="6">Microtubule-associated tumor suppressor 1</fullName>
    </submittedName>
</protein>
<feature type="compositionally biased region" description="Polar residues" evidence="5">
    <location>
        <begin position="674"/>
        <end position="686"/>
    </location>
</feature>
<feature type="compositionally biased region" description="Low complexity" evidence="5">
    <location>
        <begin position="71"/>
        <end position="89"/>
    </location>
</feature>